<dbReference type="InterPro" id="IPR046985">
    <property type="entry name" value="IP5"/>
</dbReference>
<evidence type="ECO:0000313" key="4">
    <source>
        <dbReference type="EMBL" id="BCS29800.1"/>
    </source>
</evidence>
<dbReference type="SUPFAM" id="SSF56219">
    <property type="entry name" value="DNase I-like"/>
    <property type="match status" value="1"/>
</dbReference>
<dbReference type="RefSeq" id="XP_041561986.1">
    <property type="nucleotide sequence ID" value="XM_041696347.1"/>
</dbReference>
<organism evidence="4 5">
    <name type="scientific">Aspergillus puulaauensis</name>
    <dbReference type="NCBI Taxonomy" id="1220207"/>
    <lineage>
        <taxon>Eukaryota</taxon>
        <taxon>Fungi</taxon>
        <taxon>Dikarya</taxon>
        <taxon>Ascomycota</taxon>
        <taxon>Pezizomycotina</taxon>
        <taxon>Eurotiomycetes</taxon>
        <taxon>Eurotiomycetidae</taxon>
        <taxon>Eurotiales</taxon>
        <taxon>Aspergillaceae</taxon>
        <taxon>Aspergillus</taxon>
    </lineage>
</organism>
<dbReference type="KEGG" id="apuu:APUU_80103S"/>
<dbReference type="Pfam" id="PF22669">
    <property type="entry name" value="Exo_endo_phos2"/>
    <property type="match status" value="1"/>
</dbReference>
<dbReference type="GeneID" id="64979797"/>
<feature type="domain" description="Inositol polyphosphate-related phosphatase" evidence="3">
    <location>
        <begin position="6"/>
        <end position="384"/>
    </location>
</feature>
<dbReference type="Proteomes" id="UP000654913">
    <property type="component" value="Chromosome 8"/>
</dbReference>
<evidence type="ECO:0000256" key="1">
    <source>
        <dbReference type="SAM" id="MobiDB-lite"/>
    </source>
</evidence>
<dbReference type="Gene3D" id="3.60.10.10">
    <property type="entry name" value="Endonuclease/exonuclease/phosphatase"/>
    <property type="match status" value="1"/>
</dbReference>
<dbReference type="AlphaFoldDB" id="A0A7R8AUE5"/>
<keyword evidence="5" id="KW-1185">Reference proteome</keyword>
<proteinExistence type="predicted"/>
<evidence type="ECO:0000256" key="2">
    <source>
        <dbReference type="SAM" id="Phobius"/>
    </source>
</evidence>
<protein>
    <recommendedName>
        <fullName evidence="3">Inositol polyphosphate-related phosphatase domain-containing protein</fullName>
    </recommendedName>
</protein>
<dbReference type="InterPro" id="IPR036691">
    <property type="entry name" value="Endo/exonu/phosph_ase_sf"/>
</dbReference>
<dbReference type="EMBL" id="AP024450">
    <property type="protein sequence ID" value="BCS29800.1"/>
    <property type="molecule type" value="Genomic_DNA"/>
</dbReference>
<accession>A0A7R8AUE5</accession>
<evidence type="ECO:0000313" key="5">
    <source>
        <dbReference type="Proteomes" id="UP000654913"/>
    </source>
</evidence>
<keyword evidence="2" id="KW-0812">Transmembrane</keyword>
<feature type="region of interest" description="Disordered" evidence="1">
    <location>
        <begin position="188"/>
        <end position="217"/>
    </location>
</feature>
<feature type="transmembrane region" description="Helical" evidence="2">
    <location>
        <begin position="426"/>
        <end position="446"/>
    </location>
</feature>
<dbReference type="GO" id="GO:0046856">
    <property type="term" value="P:phosphatidylinositol dephosphorylation"/>
    <property type="evidence" value="ECO:0007669"/>
    <property type="project" value="InterPro"/>
</dbReference>
<reference evidence="4" key="2">
    <citation type="submission" date="2021-02" db="EMBL/GenBank/DDBJ databases">
        <title>Aspergillus puulaauensis MK2 genome sequence.</title>
        <authorList>
            <person name="Futagami T."/>
            <person name="Mori K."/>
            <person name="Kadooka C."/>
            <person name="Tanaka T."/>
        </authorList>
    </citation>
    <scope>NUCLEOTIDE SEQUENCE</scope>
    <source>
        <strain evidence="4">MK2</strain>
    </source>
</reference>
<sequence length="448" mass="49692">MSSIMESLRIYFLTYNCALTQIDVEHFSNHFFDALPVTDNSSSPPPNLLVLSLQEIAPLAYAFLGGSFLVPYFASFTQAVDRATLRRFDTQYVNVVTENSGMTGLMVFARSDVVNYLSRPDIARVGFGFQDIGNKAAVASRLSYQSHRGPQAGVDLTLIAAHLAPMEDAVTRRNADWRSMVERLVFEGSEGSSNGNNEQNEDESESAALLPGSPESGSKYPGIFTPSDYLFVGGDLNYRTADKFPTKEDSFKYPKADAEPGDPFHYTQLLKSDQLKREMQQSRCFQGLSEAAIAFPPTYKYHRDAQLAARDPAQADKAPEWKWTSHRWPSWCDRILFLDTPPGLGDESKVKVLGYDALPVSPTSDHRAVALTVSIPVSDRRAVNEPQTVAPFSIDPDWAHRRDVARKKEYFVGCLAYLGLTREGNAMVLASTIGILGAWFIIRSLLSS</sequence>
<keyword evidence="2" id="KW-0472">Membrane</keyword>
<dbReference type="PANTHER" id="PTHR11200">
    <property type="entry name" value="INOSITOL 5-PHOSPHATASE"/>
    <property type="match status" value="1"/>
</dbReference>
<dbReference type="PANTHER" id="PTHR11200:SF286">
    <property type="entry name" value="5-PHOSPHATASE, PUTATIVE (AFU_ORTHOLOGUE AFUA_5G07600)-RELATED"/>
    <property type="match status" value="1"/>
</dbReference>
<feature type="compositionally biased region" description="Low complexity" evidence="1">
    <location>
        <begin position="188"/>
        <end position="198"/>
    </location>
</feature>
<keyword evidence="2" id="KW-1133">Transmembrane helix</keyword>
<dbReference type="OrthoDB" id="62798at2759"/>
<dbReference type="SMART" id="SM00128">
    <property type="entry name" value="IPPc"/>
    <property type="match status" value="1"/>
</dbReference>
<evidence type="ECO:0000259" key="3">
    <source>
        <dbReference type="SMART" id="SM00128"/>
    </source>
</evidence>
<reference evidence="4" key="1">
    <citation type="submission" date="2021-01" db="EMBL/GenBank/DDBJ databases">
        <authorList>
            <consortium name="Aspergillus puulaauensis MK2 genome sequencing consortium"/>
            <person name="Kazuki M."/>
            <person name="Futagami T."/>
        </authorList>
    </citation>
    <scope>NUCLEOTIDE SEQUENCE</scope>
    <source>
        <strain evidence="4">MK2</strain>
    </source>
</reference>
<name>A0A7R8AUE5_9EURO</name>
<dbReference type="InterPro" id="IPR000300">
    <property type="entry name" value="IPPc"/>
</dbReference>
<gene>
    <name evidence="4" type="ORF">APUU_80103S</name>
</gene>
<dbReference type="GO" id="GO:0004439">
    <property type="term" value="F:phosphatidylinositol-4,5-bisphosphate 5-phosphatase activity"/>
    <property type="evidence" value="ECO:0007669"/>
    <property type="project" value="TreeGrafter"/>
</dbReference>